<feature type="region of interest" description="Disordered" evidence="1">
    <location>
        <begin position="116"/>
        <end position="161"/>
    </location>
</feature>
<organism evidence="2 3">
    <name type="scientific">Glomerella acutata</name>
    <name type="common">Colletotrichum acutatum</name>
    <dbReference type="NCBI Taxonomy" id="27357"/>
    <lineage>
        <taxon>Eukaryota</taxon>
        <taxon>Fungi</taxon>
        <taxon>Dikarya</taxon>
        <taxon>Ascomycota</taxon>
        <taxon>Pezizomycotina</taxon>
        <taxon>Sordariomycetes</taxon>
        <taxon>Hypocreomycetidae</taxon>
        <taxon>Glomerellales</taxon>
        <taxon>Glomerellaceae</taxon>
        <taxon>Colletotrichum</taxon>
        <taxon>Colletotrichum acutatum species complex</taxon>
    </lineage>
</organism>
<dbReference type="Proteomes" id="UP001244207">
    <property type="component" value="Unassembled WGS sequence"/>
</dbReference>
<keyword evidence="3" id="KW-1185">Reference proteome</keyword>
<evidence type="ECO:0000313" key="2">
    <source>
        <dbReference type="EMBL" id="KAK1728487.1"/>
    </source>
</evidence>
<dbReference type="EMBL" id="JAHMHS010000017">
    <property type="protein sequence ID" value="KAK1728487.1"/>
    <property type="molecule type" value="Genomic_DNA"/>
</dbReference>
<gene>
    <name evidence="2" type="ORF">BDZ83DRAFT_648746</name>
</gene>
<feature type="compositionally biased region" description="Basic and acidic residues" evidence="1">
    <location>
        <begin position="145"/>
        <end position="161"/>
    </location>
</feature>
<feature type="compositionally biased region" description="Low complexity" evidence="1">
    <location>
        <begin position="228"/>
        <end position="239"/>
    </location>
</feature>
<evidence type="ECO:0000256" key="1">
    <source>
        <dbReference type="SAM" id="MobiDB-lite"/>
    </source>
</evidence>
<feature type="region of interest" description="Disordered" evidence="1">
    <location>
        <begin position="1"/>
        <end position="24"/>
    </location>
</feature>
<sequence>MDLICRKRAEGPPGSSKSFAVGDARSEESMEYGVWSRDTGTSTGLDFDKLTSSGFLHSNLIRVILCCAPRSAVSGASVVYPYRALGRCAVELRTSRWGKYIKPWPLWTTNPIKRPKSWEQLDNRPPTPVKTEDNVGPEPGTLAEPTDKGRNRRSKSLESKARIFGVSRMSPMVLRIPKLGTAQNPESRKAWAVFEAEISDRRVNQSTHQQRRRQRGRENGMKTLEGAPPLSSSTLSLGPSRRRHTDQGMRLSCIWRRTGRWVGIA</sequence>
<name>A0AAD8XIE3_GLOAC</name>
<accession>A0AAD8XIE3</accession>
<feature type="region of interest" description="Disordered" evidence="1">
    <location>
        <begin position="202"/>
        <end position="244"/>
    </location>
</feature>
<protein>
    <submittedName>
        <fullName evidence="2">Uncharacterized protein</fullName>
    </submittedName>
</protein>
<dbReference type="AlphaFoldDB" id="A0AAD8XIE3"/>
<reference evidence="2" key="1">
    <citation type="submission" date="2021-12" db="EMBL/GenBank/DDBJ databases">
        <title>Comparative genomics, transcriptomics and evolutionary studies reveal genomic signatures of adaptation to plant cell wall in hemibiotrophic fungi.</title>
        <authorList>
            <consortium name="DOE Joint Genome Institute"/>
            <person name="Baroncelli R."/>
            <person name="Diaz J.F."/>
            <person name="Benocci T."/>
            <person name="Peng M."/>
            <person name="Battaglia E."/>
            <person name="Haridas S."/>
            <person name="Andreopoulos W."/>
            <person name="Labutti K."/>
            <person name="Pangilinan J."/>
            <person name="Floch G.L."/>
            <person name="Makela M.R."/>
            <person name="Henrissat B."/>
            <person name="Grigoriev I.V."/>
            <person name="Crouch J.A."/>
            <person name="De Vries R.P."/>
            <person name="Sukno S.A."/>
            <person name="Thon M.R."/>
        </authorList>
    </citation>
    <scope>NUCLEOTIDE SEQUENCE</scope>
    <source>
        <strain evidence="2">CBS 112980</strain>
    </source>
</reference>
<dbReference type="RefSeq" id="XP_060368542.1">
    <property type="nucleotide sequence ID" value="XM_060510215.1"/>
</dbReference>
<proteinExistence type="predicted"/>
<dbReference type="GeneID" id="85394114"/>
<feature type="compositionally biased region" description="Basic and acidic residues" evidence="1">
    <location>
        <begin position="1"/>
        <end position="10"/>
    </location>
</feature>
<comment type="caution">
    <text evidence="2">The sequence shown here is derived from an EMBL/GenBank/DDBJ whole genome shotgun (WGS) entry which is preliminary data.</text>
</comment>
<evidence type="ECO:0000313" key="3">
    <source>
        <dbReference type="Proteomes" id="UP001244207"/>
    </source>
</evidence>